<dbReference type="PANTHER" id="PTHR44137:SF32">
    <property type="entry name" value="DNAJ HEAT SHOCK AMINO-TERMINAL DOMAIN PROTEIN"/>
    <property type="match status" value="1"/>
</dbReference>
<dbReference type="OrthoDB" id="10250354at2759"/>
<evidence type="ECO:0000313" key="4">
    <source>
        <dbReference type="Proteomes" id="UP000054558"/>
    </source>
</evidence>
<feature type="compositionally biased region" description="Polar residues" evidence="1">
    <location>
        <begin position="494"/>
        <end position="503"/>
    </location>
</feature>
<dbReference type="PROSITE" id="PS50076">
    <property type="entry name" value="DNAJ_2"/>
    <property type="match status" value="1"/>
</dbReference>
<dbReference type="InterPro" id="IPR018253">
    <property type="entry name" value="DnaJ_domain_CS"/>
</dbReference>
<proteinExistence type="predicted"/>
<gene>
    <name evidence="3" type="ORF">KFL_003040110</name>
</gene>
<dbReference type="Gene3D" id="1.10.287.110">
    <property type="entry name" value="DnaJ domain"/>
    <property type="match status" value="1"/>
</dbReference>
<dbReference type="AlphaFoldDB" id="A0A1Y1I6V3"/>
<keyword evidence="4" id="KW-1185">Reference proteome</keyword>
<evidence type="ECO:0000259" key="2">
    <source>
        <dbReference type="PROSITE" id="PS50076"/>
    </source>
</evidence>
<reference evidence="3 4" key="1">
    <citation type="journal article" date="2014" name="Nat. Commun.">
        <title>Klebsormidium flaccidum genome reveals primary factors for plant terrestrial adaptation.</title>
        <authorList>
            <person name="Hori K."/>
            <person name="Maruyama F."/>
            <person name="Fujisawa T."/>
            <person name="Togashi T."/>
            <person name="Yamamoto N."/>
            <person name="Seo M."/>
            <person name="Sato S."/>
            <person name="Yamada T."/>
            <person name="Mori H."/>
            <person name="Tajima N."/>
            <person name="Moriyama T."/>
            <person name="Ikeuchi M."/>
            <person name="Watanabe M."/>
            <person name="Wada H."/>
            <person name="Kobayashi K."/>
            <person name="Saito M."/>
            <person name="Masuda T."/>
            <person name="Sasaki-Sekimoto Y."/>
            <person name="Mashiguchi K."/>
            <person name="Awai K."/>
            <person name="Shimojima M."/>
            <person name="Masuda S."/>
            <person name="Iwai M."/>
            <person name="Nobusawa T."/>
            <person name="Narise T."/>
            <person name="Kondo S."/>
            <person name="Saito H."/>
            <person name="Sato R."/>
            <person name="Murakawa M."/>
            <person name="Ihara Y."/>
            <person name="Oshima-Yamada Y."/>
            <person name="Ohtaka K."/>
            <person name="Satoh M."/>
            <person name="Sonobe K."/>
            <person name="Ishii M."/>
            <person name="Ohtani R."/>
            <person name="Kanamori-Sato M."/>
            <person name="Honoki R."/>
            <person name="Miyazaki D."/>
            <person name="Mochizuki H."/>
            <person name="Umetsu J."/>
            <person name="Higashi K."/>
            <person name="Shibata D."/>
            <person name="Kamiya Y."/>
            <person name="Sato N."/>
            <person name="Nakamura Y."/>
            <person name="Tabata S."/>
            <person name="Ida S."/>
            <person name="Kurokawa K."/>
            <person name="Ohta H."/>
        </authorList>
    </citation>
    <scope>NUCLEOTIDE SEQUENCE [LARGE SCALE GENOMIC DNA]</scope>
    <source>
        <strain evidence="3 4">NIES-2285</strain>
    </source>
</reference>
<feature type="domain" description="J" evidence="2">
    <location>
        <begin position="83"/>
        <end position="147"/>
    </location>
</feature>
<protein>
    <submittedName>
        <fullName evidence="3">Chaperone DnaJ-domain superfamily protein</fullName>
    </submittedName>
</protein>
<feature type="region of interest" description="Disordered" evidence="1">
    <location>
        <begin position="473"/>
        <end position="507"/>
    </location>
</feature>
<feature type="region of interest" description="Disordered" evidence="1">
    <location>
        <begin position="271"/>
        <end position="331"/>
    </location>
</feature>
<dbReference type="InterPro" id="IPR036869">
    <property type="entry name" value="J_dom_sf"/>
</dbReference>
<evidence type="ECO:0000256" key="1">
    <source>
        <dbReference type="SAM" id="MobiDB-lite"/>
    </source>
</evidence>
<dbReference type="PROSITE" id="PS00636">
    <property type="entry name" value="DNAJ_1"/>
    <property type="match status" value="1"/>
</dbReference>
<dbReference type="Pfam" id="PF00226">
    <property type="entry name" value="DnaJ"/>
    <property type="match status" value="1"/>
</dbReference>
<name>A0A1Y1I6V3_KLENI</name>
<dbReference type="SMART" id="SM00271">
    <property type="entry name" value="DnaJ"/>
    <property type="match status" value="1"/>
</dbReference>
<dbReference type="PRINTS" id="PR00625">
    <property type="entry name" value="JDOMAIN"/>
</dbReference>
<feature type="region of interest" description="Disordered" evidence="1">
    <location>
        <begin position="209"/>
        <end position="236"/>
    </location>
</feature>
<dbReference type="InterPro" id="IPR001623">
    <property type="entry name" value="DnaJ_domain"/>
</dbReference>
<organism evidence="3 4">
    <name type="scientific">Klebsormidium nitens</name>
    <name type="common">Green alga</name>
    <name type="synonym">Ulothrix nitens</name>
    <dbReference type="NCBI Taxonomy" id="105231"/>
    <lineage>
        <taxon>Eukaryota</taxon>
        <taxon>Viridiplantae</taxon>
        <taxon>Streptophyta</taxon>
        <taxon>Klebsormidiophyceae</taxon>
        <taxon>Klebsormidiales</taxon>
        <taxon>Klebsormidiaceae</taxon>
        <taxon>Klebsormidium</taxon>
    </lineage>
</organism>
<dbReference type="Proteomes" id="UP000054558">
    <property type="component" value="Unassembled WGS sequence"/>
</dbReference>
<dbReference type="STRING" id="105231.A0A1Y1I6V3"/>
<dbReference type="EMBL" id="DF237253">
    <property type="protein sequence ID" value="GAQ86684.1"/>
    <property type="molecule type" value="Genomic_DNA"/>
</dbReference>
<dbReference type="PANTHER" id="PTHR44137">
    <property type="entry name" value="BNAC03G44070D PROTEIN"/>
    <property type="match status" value="1"/>
</dbReference>
<dbReference type="CDD" id="cd06257">
    <property type="entry name" value="DnaJ"/>
    <property type="match status" value="1"/>
</dbReference>
<feature type="region of interest" description="Disordered" evidence="1">
    <location>
        <begin position="365"/>
        <end position="453"/>
    </location>
</feature>
<sequence length="666" mass="71898">MAASSEPDAQEEAHALLIKAEVQMAAGQVQAALAILQEVDNRFPDTKGAREALAVAKVMSAVKVGVKRGCECTQGVQNDLACDWYAVLRVDPEGDDAAIKRKFRQYALHCHPDKNSSARAGEAFKWVSEAYAALSDPVRRAMFNKQRALLAAPCIDCILRKSAEFEEKLRQSVNALPHARVVREGERSAFRRDVPVGGGVSAGEFGGGVRMSDPAFQQRRGYGGGRVATESEESWHEKRERWLRQLDKSKAKAQVRKQAWDDNLRSFDAASSTRKESAAPQHPPLFKPNLNRGPWVATNPLFASDAPHSSSGVTGHHQAESSGNLKGGVHSWERSKSVIDRERPARKAPLVGRFAVDGELASNLGAGLTSEGAGMTSEGTGMTSERDGKTSRGPEVSRPVSGGFGRKVPLTGGFAGNQKKAAGHDPGLTRTESLGSKGPFRTEDPPSDAMSGVRDMLEKERALNEMFAKQADEGPLGKAVNGGVLRQRRDTNRSQETYGSQEGSRARFEGRKTGCEGDKARANDLPGPLFGSEYRRTVEKENVADAQGRVYSLFQHHRSGSPFVRPESFVRSASDRPNAAAGPPSAHEQLMSTLRRLKEDGLGAANSKKVGLSFGVTSAATMKMEGYGAVHQSRKAEITSGTSSLSTAEELLQRLRRMRVDDGGLA</sequence>
<dbReference type="SUPFAM" id="SSF46565">
    <property type="entry name" value="Chaperone J-domain"/>
    <property type="match status" value="1"/>
</dbReference>
<accession>A0A1Y1I6V3</accession>
<evidence type="ECO:0000313" key="3">
    <source>
        <dbReference type="EMBL" id="GAQ86684.1"/>
    </source>
</evidence>